<dbReference type="PANTHER" id="PTHR36048:SF1">
    <property type="entry name" value="RIBOSOME MATURATION FACTOR"/>
    <property type="match status" value="1"/>
</dbReference>
<dbReference type="PANTHER" id="PTHR36048">
    <property type="entry name" value="RIBOSOME MATURATION FACTOR"/>
    <property type="match status" value="1"/>
</dbReference>
<protein>
    <submittedName>
        <fullName evidence="2">Uncharacterized protein</fullName>
    </submittedName>
</protein>
<proteinExistence type="predicted"/>
<sequence length="204" mass="22578">MAAHALSTEAIALTEKKMDMTLDDIIKMSKKASSKGKQPPRASNKSQGGLNDRGAQRSVKVQRFLNSRSSIRQGVLAQRRTNFKGNQFPLTTEVARRAAVAPINNIIINPRKQRLGHFKSFNFCLDFNFVQKDAMTNKQKPKTLDALFAGMKEQRIRTVSQQMAVRFQGRAVAQRNGRGGWQQRRGRGGAAGAGSGARFGTFAR</sequence>
<evidence type="ECO:0000256" key="1">
    <source>
        <dbReference type="SAM" id="MobiDB-lite"/>
    </source>
</evidence>
<keyword evidence="3" id="KW-1185">Reference proteome</keyword>
<gene>
    <name evidence="2" type="ORF">AXF42_Ash001160</name>
</gene>
<feature type="compositionally biased region" description="Gly residues" evidence="1">
    <location>
        <begin position="188"/>
        <end position="197"/>
    </location>
</feature>
<reference evidence="2 3" key="1">
    <citation type="journal article" date="2017" name="Nature">
        <title>The Apostasia genome and the evolution of orchids.</title>
        <authorList>
            <person name="Zhang G.Q."/>
            <person name="Liu K.W."/>
            <person name="Li Z."/>
            <person name="Lohaus R."/>
            <person name="Hsiao Y.Y."/>
            <person name="Niu S.C."/>
            <person name="Wang J.Y."/>
            <person name="Lin Y.C."/>
            <person name="Xu Q."/>
            <person name="Chen L.J."/>
            <person name="Yoshida K."/>
            <person name="Fujiwara S."/>
            <person name="Wang Z.W."/>
            <person name="Zhang Y.Q."/>
            <person name="Mitsuda N."/>
            <person name="Wang M."/>
            <person name="Liu G.H."/>
            <person name="Pecoraro L."/>
            <person name="Huang H.X."/>
            <person name="Xiao X.J."/>
            <person name="Lin M."/>
            <person name="Wu X.Y."/>
            <person name="Wu W.L."/>
            <person name="Chen Y.Y."/>
            <person name="Chang S.B."/>
            <person name="Sakamoto S."/>
            <person name="Ohme-Takagi M."/>
            <person name="Yagi M."/>
            <person name="Zeng S.J."/>
            <person name="Shen C.Y."/>
            <person name="Yeh C.M."/>
            <person name="Luo Y.B."/>
            <person name="Tsai W.C."/>
            <person name="Van de Peer Y."/>
            <person name="Liu Z.J."/>
        </authorList>
    </citation>
    <scope>NUCLEOTIDE SEQUENCE [LARGE SCALE GENOMIC DNA]</scope>
    <source>
        <strain evidence="3">cv. Shenzhen</strain>
        <tissue evidence="2">Stem</tissue>
    </source>
</reference>
<evidence type="ECO:0000313" key="2">
    <source>
        <dbReference type="EMBL" id="PKA59067.1"/>
    </source>
</evidence>
<name>A0A2I0AU55_9ASPA</name>
<dbReference type="STRING" id="1088818.A0A2I0AU55"/>
<evidence type="ECO:0000313" key="3">
    <source>
        <dbReference type="Proteomes" id="UP000236161"/>
    </source>
</evidence>
<organism evidence="2 3">
    <name type="scientific">Apostasia shenzhenica</name>
    <dbReference type="NCBI Taxonomy" id="1088818"/>
    <lineage>
        <taxon>Eukaryota</taxon>
        <taxon>Viridiplantae</taxon>
        <taxon>Streptophyta</taxon>
        <taxon>Embryophyta</taxon>
        <taxon>Tracheophyta</taxon>
        <taxon>Spermatophyta</taxon>
        <taxon>Magnoliopsida</taxon>
        <taxon>Liliopsida</taxon>
        <taxon>Asparagales</taxon>
        <taxon>Orchidaceae</taxon>
        <taxon>Apostasioideae</taxon>
        <taxon>Apostasia</taxon>
    </lineage>
</organism>
<dbReference type="AlphaFoldDB" id="A0A2I0AU55"/>
<dbReference type="EMBL" id="KZ451950">
    <property type="protein sequence ID" value="PKA59067.1"/>
    <property type="molecule type" value="Genomic_DNA"/>
</dbReference>
<dbReference type="OrthoDB" id="1902342at2759"/>
<feature type="region of interest" description="Disordered" evidence="1">
    <location>
        <begin position="29"/>
        <end position="56"/>
    </location>
</feature>
<accession>A0A2I0AU55</accession>
<feature type="region of interest" description="Disordered" evidence="1">
    <location>
        <begin position="175"/>
        <end position="204"/>
    </location>
</feature>
<dbReference type="Proteomes" id="UP000236161">
    <property type="component" value="Unassembled WGS sequence"/>
</dbReference>